<dbReference type="RefSeq" id="WP_231795798.1">
    <property type="nucleotide sequence ID" value="NZ_JAJPDJ010000061.1"/>
</dbReference>
<reference evidence="2 3" key="1">
    <citation type="submission" date="2021-12" db="EMBL/GenBank/DDBJ databases">
        <title>A phylogenomic analysis of Limosilactobacillus reuteri reveals ancient and stable evolutionary relationships with rodents and birds and zoonotic transmission to humans.</title>
        <authorList>
            <person name="Li F."/>
            <person name="Li X."/>
            <person name="Cheng C."/>
            <person name="Tollenaar S."/>
            <person name="Zhang J.S."/>
            <person name="Simpson D."/>
            <person name="Tasseva G."/>
            <person name="Perez-Munoz M.E."/>
            <person name="Frese S."/>
            <person name="Gaenzle M.G."/>
            <person name="Walter J."/>
            <person name="Zheng J."/>
        </authorList>
    </citation>
    <scope>NUCLEOTIDE SEQUENCE [LARGE SCALE GENOMIC DNA]</scope>
    <source>
        <strain evidence="2 3">WF-AF5-A</strain>
    </source>
</reference>
<sequence length="160" mass="18869">MKILDVCCGSKMFWYDKREEHTTYMDIRKAVYTAMDRGKERKVEINPDVQADWKSIPFDDETFDLVVFDPPHLVRAGKTSWLAKKYGTIDLMTWPNEFHKAFQEIMRVLKPTGTMIFKWNEDQIPIKEVFKAFGQQPILGDMKSKTKWSVFIKSYEGQTN</sequence>
<dbReference type="InterPro" id="IPR029063">
    <property type="entry name" value="SAM-dependent_MTases_sf"/>
</dbReference>
<evidence type="ECO:0000313" key="3">
    <source>
        <dbReference type="Proteomes" id="UP001200032"/>
    </source>
</evidence>
<name>A0ABS8RDW5_9LACO</name>
<evidence type="ECO:0000259" key="1">
    <source>
        <dbReference type="Pfam" id="PF13649"/>
    </source>
</evidence>
<protein>
    <submittedName>
        <fullName evidence="2">Class I SAM-dependent methyltransferase</fullName>
    </submittedName>
</protein>
<dbReference type="GO" id="GO:0008168">
    <property type="term" value="F:methyltransferase activity"/>
    <property type="evidence" value="ECO:0007669"/>
    <property type="project" value="UniProtKB-KW"/>
</dbReference>
<dbReference type="Pfam" id="PF13649">
    <property type="entry name" value="Methyltransf_25"/>
    <property type="match status" value="1"/>
</dbReference>
<dbReference type="GO" id="GO:0032259">
    <property type="term" value="P:methylation"/>
    <property type="evidence" value="ECO:0007669"/>
    <property type="project" value="UniProtKB-KW"/>
</dbReference>
<dbReference type="Gene3D" id="3.40.50.150">
    <property type="entry name" value="Vaccinia Virus protein VP39"/>
    <property type="match status" value="1"/>
</dbReference>
<organism evidence="2 3">
    <name type="scientific">Limosilactobacillus balticus</name>
    <dbReference type="NCBI Taxonomy" id="2759747"/>
    <lineage>
        <taxon>Bacteria</taxon>
        <taxon>Bacillati</taxon>
        <taxon>Bacillota</taxon>
        <taxon>Bacilli</taxon>
        <taxon>Lactobacillales</taxon>
        <taxon>Lactobacillaceae</taxon>
        <taxon>Limosilactobacillus</taxon>
    </lineage>
</organism>
<keyword evidence="2" id="KW-0808">Transferase</keyword>
<dbReference type="Proteomes" id="UP001200032">
    <property type="component" value="Unassembled WGS sequence"/>
</dbReference>
<keyword evidence="2" id="KW-0489">Methyltransferase</keyword>
<keyword evidence="3" id="KW-1185">Reference proteome</keyword>
<dbReference type="CDD" id="cd02440">
    <property type="entry name" value="AdoMet_MTases"/>
    <property type="match status" value="1"/>
</dbReference>
<dbReference type="SUPFAM" id="SSF53335">
    <property type="entry name" value="S-adenosyl-L-methionine-dependent methyltransferases"/>
    <property type="match status" value="1"/>
</dbReference>
<dbReference type="InterPro" id="IPR041698">
    <property type="entry name" value="Methyltransf_25"/>
</dbReference>
<evidence type="ECO:0000313" key="2">
    <source>
        <dbReference type="EMBL" id="MCD7138814.1"/>
    </source>
</evidence>
<comment type="caution">
    <text evidence="2">The sequence shown here is derived from an EMBL/GenBank/DDBJ whole genome shotgun (WGS) entry which is preliminary data.</text>
</comment>
<gene>
    <name evidence="2" type="ORF">LTY59_06220</name>
</gene>
<accession>A0ABS8RDW5</accession>
<feature type="domain" description="Methyltransferase" evidence="1">
    <location>
        <begin position="3"/>
        <end position="113"/>
    </location>
</feature>
<proteinExistence type="predicted"/>
<dbReference type="EMBL" id="JAJPDJ010000061">
    <property type="protein sequence ID" value="MCD7138814.1"/>
    <property type="molecule type" value="Genomic_DNA"/>
</dbReference>